<evidence type="ECO:0000313" key="11">
    <source>
        <dbReference type="EMBL" id="RYO82323.1"/>
    </source>
</evidence>
<dbReference type="Pfam" id="PF00271">
    <property type="entry name" value="Helicase_C"/>
    <property type="match status" value="1"/>
</dbReference>
<evidence type="ECO:0000256" key="2">
    <source>
        <dbReference type="ARBA" id="ARBA00022801"/>
    </source>
</evidence>
<feature type="coiled-coil region" evidence="7">
    <location>
        <begin position="794"/>
        <end position="821"/>
    </location>
</feature>
<evidence type="ECO:0000256" key="3">
    <source>
        <dbReference type="ARBA" id="ARBA00022806"/>
    </source>
</evidence>
<feature type="domain" description="Helicase C-terminal" evidence="10">
    <location>
        <begin position="647"/>
        <end position="812"/>
    </location>
</feature>
<evidence type="ECO:0000256" key="6">
    <source>
        <dbReference type="RuleBase" id="RU365068"/>
    </source>
</evidence>
<dbReference type="PROSITE" id="PS51192">
    <property type="entry name" value="HELICASE_ATP_BIND_1"/>
    <property type="match status" value="1"/>
</dbReference>
<comment type="catalytic activity">
    <reaction evidence="6">
        <text>ATP + H2O = ADP + phosphate + H(+)</text>
        <dbReference type="Rhea" id="RHEA:13065"/>
        <dbReference type="ChEBI" id="CHEBI:15377"/>
        <dbReference type="ChEBI" id="CHEBI:15378"/>
        <dbReference type="ChEBI" id="CHEBI:30616"/>
        <dbReference type="ChEBI" id="CHEBI:43474"/>
        <dbReference type="ChEBI" id="CHEBI:456216"/>
        <dbReference type="EC" id="3.6.4.13"/>
    </reaction>
</comment>
<evidence type="ECO:0000256" key="7">
    <source>
        <dbReference type="SAM" id="Coils"/>
    </source>
</evidence>
<keyword evidence="1 6" id="KW-0547">Nucleotide-binding</keyword>
<comment type="caution">
    <text evidence="11">The sequence shown here is derived from an EMBL/GenBank/DDBJ whole genome shotgun (WGS) entry which is preliminary data.</text>
</comment>
<comment type="similarity">
    <text evidence="6">Belongs to the DEAD box helicase family.</text>
</comment>
<feature type="compositionally biased region" description="Polar residues" evidence="8">
    <location>
        <begin position="18"/>
        <end position="28"/>
    </location>
</feature>
<organism evidence="11 12">
    <name type="scientific">Monosporascus cannonballus</name>
    <dbReference type="NCBI Taxonomy" id="155416"/>
    <lineage>
        <taxon>Eukaryota</taxon>
        <taxon>Fungi</taxon>
        <taxon>Dikarya</taxon>
        <taxon>Ascomycota</taxon>
        <taxon>Pezizomycotina</taxon>
        <taxon>Sordariomycetes</taxon>
        <taxon>Xylariomycetidae</taxon>
        <taxon>Xylariales</taxon>
        <taxon>Xylariales incertae sedis</taxon>
        <taxon>Monosporascus</taxon>
    </lineage>
</organism>
<keyword evidence="7" id="KW-0175">Coiled coil</keyword>
<dbReference type="InterPro" id="IPR001650">
    <property type="entry name" value="Helicase_C-like"/>
</dbReference>
<name>A0ABY0H1V3_9PEZI</name>
<evidence type="ECO:0000259" key="9">
    <source>
        <dbReference type="PROSITE" id="PS51192"/>
    </source>
</evidence>
<dbReference type="PANTHER" id="PTHR24031">
    <property type="entry name" value="RNA HELICASE"/>
    <property type="match status" value="1"/>
</dbReference>
<keyword evidence="4 6" id="KW-0067">ATP-binding</keyword>
<keyword evidence="5 6" id="KW-0694">RNA-binding</keyword>
<dbReference type="Gene3D" id="3.40.50.300">
    <property type="entry name" value="P-loop containing nucleotide triphosphate hydrolases"/>
    <property type="match status" value="2"/>
</dbReference>
<dbReference type="InterPro" id="IPR011545">
    <property type="entry name" value="DEAD/DEAH_box_helicase_dom"/>
</dbReference>
<reference evidence="11 12" key="1">
    <citation type="submission" date="2018-06" db="EMBL/GenBank/DDBJ databases">
        <title>Complete Genomes of Monosporascus.</title>
        <authorList>
            <person name="Robinson A.J."/>
            <person name="Natvig D.O."/>
        </authorList>
    </citation>
    <scope>NUCLEOTIDE SEQUENCE [LARGE SCALE GENOMIC DNA]</scope>
    <source>
        <strain evidence="11 12">CBS 609.92</strain>
    </source>
</reference>
<dbReference type="PROSITE" id="PS51194">
    <property type="entry name" value="HELICASE_CTER"/>
    <property type="match status" value="1"/>
</dbReference>
<keyword evidence="2 6" id="KW-0378">Hydrolase</keyword>
<dbReference type="Pfam" id="PF00270">
    <property type="entry name" value="DEAD"/>
    <property type="match status" value="2"/>
</dbReference>
<protein>
    <recommendedName>
        <fullName evidence="6">ATP-dependent RNA helicase</fullName>
        <ecNumber evidence="6">3.6.4.13</ecNumber>
    </recommendedName>
</protein>
<feature type="region of interest" description="Disordered" evidence="8">
    <location>
        <begin position="592"/>
        <end position="655"/>
    </location>
</feature>
<dbReference type="InterPro" id="IPR027417">
    <property type="entry name" value="P-loop_NTPase"/>
</dbReference>
<accession>A0ABY0H1V3</accession>
<feature type="compositionally biased region" description="Basic and acidic residues" evidence="8">
    <location>
        <begin position="80"/>
        <end position="90"/>
    </location>
</feature>
<dbReference type="SUPFAM" id="SSF52540">
    <property type="entry name" value="P-loop containing nucleoside triphosphate hydrolases"/>
    <property type="match status" value="2"/>
</dbReference>
<feature type="compositionally biased region" description="Basic and acidic residues" evidence="8">
    <location>
        <begin position="35"/>
        <end position="44"/>
    </location>
</feature>
<gene>
    <name evidence="11" type="ORF">DL762_006679</name>
</gene>
<comment type="domain">
    <text evidence="6">The Q motif is unique to and characteristic of the DEAD box family of RNA helicases and controls ATP binding and hydrolysis.</text>
</comment>
<dbReference type="InterPro" id="IPR014001">
    <property type="entry name" value="Helicase_ATP-bd"/>
</dbReference>
<evidence type="ECO:0000313" key="12">
    <source>
        <dbReference type="Proteomes" id="UP000294003"/>
    </source>
</evidence>
<dbReference type="SMART" id="SM00490">
    <property type="entry name" value="HELICc"/>
    <property type="match status" value="1"/>
</dbReference>
<sequence length="956" mass="105726">MYARQPTAYARYVPPPKTNNQSANSQHLVFNGENDADHHEDGPPAKKAKITQDGPPKKKVKKHKRTAKADADADVSAVINRDRLNSDEHAVGSQVSASPDGASNKRPFSLEAREVPQEAPSEPKKEKKPKKKKLKPAQEATLEDADGTLTRHKSVLEKAAKSIQKPPEPKATTSEEQDVSMQDAPEVNGGTEEPTELHGLEPLPQPEPVPVDTSRPTYETLPAWLAEPIRVSPQATASFTDLGLTPELGISPEVVERLSAKGYTQAFAIQTAVIPQLLPHHCKTMQGDILVSAATGSGKTLAYALPLIRDLSQGNRHLTRLRALVVLPTRELVRQAQRVFEECAGAFALDGAKRRVRIGIGMGSQTLQREQITLAEREEQYDPVAFSQRLKRLETVYEDEDDEVAYNTEDEEKKDIRRREDKIPTLPDHVITYKSKVDILICTPGRLVEHINYTPGFSLDYVRWLIVDEADKLLSQNFQQWLDVVIPRLHTNDVPGARNHKQSNLSGVRKVILSATMTRDLDRLGGLKLRGPKLVVLEGAGGREDLDTDKSRVEHTLPELLEEAALKVSDPNLKPLFLVDLLRSPFVLGNHVPTDTETSQDDDADETSSSGSSSTSSSSGSDAASSSDSSSESDSDSDSSTARRRPSLPKNTPSVLIFTKSNETAVRLSRLLGLLSPSLGPLIGTLTSTTPYSTRKSTLRAFTGGKLRILVASDLVARGIDLPRLDHVVNYDMPVSVAAYVHRVGRTARAGRGGRAWTLFTDPEARWFWREVAGLGGDGGTMIRRARKVERIRVTEEKKDREAFEAKVRRYEDALERLGMEAAEASFVAGRTSFFNNHQAYDAFEITPRAPYLALLGDIGNVVRDREEYAGFSLEQLAKIEAVPPVPGNHEPYHSSWLVTRAALERFRNDVETRRREGEEGLSAFVGEAGRRVYSNQRGYYFAQARRFDAEKVVEV</sequence>
<feature type="compositionally biased region" description="Basic and acidic residues" evidence="8">
    <location>
        <begin position="111"/>
        <end position="125"/>
    </location>
</feature>
<dbReference type="Proteomes" id="UP000294003">
    <property type="component" value="Unassembled WGS sequence"/>
</dbReference>
<feature type="domain" description="Helicase ATP-binding" evidence="9">
    <location>
        <begin position="280"/>
        <end position="535"/>
    </location>
</feature>
<comment type="function">
    <text evidence="6">RNA helicase.</text>
</comment>
<dbReference type="CDD" id="cd18787">
    <property type="entry name" value="SF2_C_DEAD"/>
    <property type="match status" value="1"/>
</dbReference>
<evidence type="ECO:0000256" key="4">
    <source>
        <dbReference type="ARBA" id="ARBA00022840"/>
    </source>
</evidence>
<evidence type="ECO:0000259" key="10">
    <source>
        <dbReference type="PROSITE" id="PS51194"/>
    </source>
</evidence>
<proteinExistence type="inferred from homology"/>
<evidence type="ECO:0000256" key="5">
    <source>
        <dbReference type="ARBA" id="ARBA00022884"/>
    </source>
</evidence>
<evidence type="ECO:0000256" key="8">
    <source>
        <dbReference type="SAM" id="MobiDB-lite"/>
    </source>
</evidence>
<feature type="compositionally biased region" description="Low complexity" evidence="8">
    <location>
        <begin position="607"/>
        <end position="630"/>
    </location>
</feature>
<keyword evidence="3 6" id="KW-0347">Helicase</keyword>
<feature type="region of interest" description="Disordered" evidence="8">
    <location>
        <begin position="1"/>
        <end position="214"/>
    </location>
</feature>
<keyword evidence="12" id="KW-1185">Reference proteome</keyword>
<dbReference type="PROSITE" id="PS00039">
    <property type="entry name" value="DEAD_ATP_HELICASE"/>
    <property type="match status" value="1"/>
</dbReference>
<evidence type="ECO:0000256" key="1">
    <source>
        <dbReference type="ARBA" id="ARBA00022741"/>
    </source>
</evidence>
<dbReference type="CDD" id="cd17956">
    <property type="entry name" value="DEADc_DDX51"/>
    <property type="match status" value="1"/>
</dbReference>
<feature type="compositionally biased region" description="Basic residues" evidence="8">
    <location>
        <begin position="126"/>
        <end position="135"/>
    </location>
</feature>
<dbReference type="SMART" id="SM00487">
    <property type="entry name" value="DEXDc"/>
    <property type="match status" value="1"/>
</dbReference>
<dbReference type="EMBL" id="QJNS01000220">
    <property type="protein sequence ID" value="RYO82323.1"/>
    <property type="molecule type" value="Genomic_DNA"/>
</dbReference>
<feature type="compositionally biased region" description="Basic residues" evidence="8">
    <location>
        <begin position="57"/>
        <end position="66"/>
    </location>
</feature>
<dbReference type="EC" id="3.6.4.13" evidence="6"/>
<dbReference type="InterPro" id="IPR000629">
    <property type="entry name" value="RNA-helicase_DEAD-box_CS"/>
</dbReference>